<evidence type="ECO:0008006" key="4">
    <source>
        <dbReference type="Google" id="ProtNLM"/>
    </source>
</evidence>
<feature type="transmembrane region" description="Helical" evidence="1">
    <location>
        <begin position="1090"/>
        <end position="1112"/>
    </location>
</feature>
<feature type="transmembrane region" description="Helical" evidence="1">
    <location>
        <begin position="1036"/>
        <end position="1057"/>
    </location>
</feature>
<dbReference type="InterPro" id="IPR027463">
    <property type="entry name" value="AcrB_DN_DC_subdom"/>
</dbReference>
<name>A0A640VY78_9RHOB</name>
<dbReference type="Gene3D" id="3.30.70.1320">
    <property type="entry name" value="Multidrug efflux transporter AcrB pore domain like"/>
    <property type="match status" value="1"/>
</dbReference>
<feature type="transmembrane region" description="Helical" evidence="1">
    <location>
        <begin position="1139"/>
        <end position="1159"/>
    </location>
</feature>
<keyword evidence="3" id="KW-1185">Reference proteome</keyword>
<dbReference type="Proteomes" id="UP000436522">
    <property type="component" value="Unassembled WGS sequence"/>
</dbReference>
<feature type="transmembrane region" description="Helical" evidence="1">
    <location>
        <begin position="631"/>
        <end position="651"/>
    </location>
</feature>
<keyword evidence="1" id="KW-0812">Transmembrane</keyword>
<feature type="transmembrane region" description="Helical" evidence="1">
    <location>
        <begin position="432"/>
        <end position="452"/>
    </location>
</feature>
<keyword evidence="1" id="KW-1133">Transmembrane helix</keyword>
<evidence type="ECO:0000313" key="3">
    <source>
        <dbReference type="Proteomes" id="UP000436522"/>
    </source>
</evidence>
<dbReference type="PANTHER" id="PTHR32063:SF0">
    <property type="entry name" value="SWARMING MOTILITY PROTEIN SWRC"/>
    <property type="match status" value="1"/>
</dbReference>
<feature type="transmembrane region" description="Helical" evidence="1">
    <location>
        <begin position="389"/>
        <end position="411"/>
    </location>
</feature>
<dbReference type="PANTHER" id="PTHR32063">
    <property type="match status" value="1"/>
</dbReference>
<feature type="transmembrane region" description="Helical" evidence="1">
    <location>
        <begin position="510"/>
        <end position="536"/>
    </location>
</feature>
<sequence length="1270" mass="137859">MTGIVDWAASRARMVLAFIMLSLVVGGFAYSTLPKEGEPDIEIPALFVSVPFPGISASDSETLLVKPMETELADLDGLKSMSATAAEGYAGVALEFEFGWDKTKILADVRDSMGKAQADFPEGAEQYSINEINFSEFPIIIVNLTGPVPERTMIRVAKDLQDDLEALDAVLEAGLGGSRDEMIEVLIDPLRLEAYNVTAGELIDTVRNNNQLIAAGEVDSAQGAFAVKIPSSFDEPQDIYDLPVKTNGDRVVTLGDLADINLTFEDRDGTARFNGVNTVALQVVKRKGFNLIDTATLVKEMVEEKSASWPEGLQAAVEVGTSNDQSRIVNAMVQQLVGSVLTAIALVMIVVLAALGIRAALLVGFAIPTSFLLCFAFLALMGISISNIVMFGLILAVGMLVDGAIVVVEYADKRQQEGEGPMRAYVEAAKRMFWPIISSTATTLCAFLPMLFWPGVPGEFMGMLPVTLIFVLSASLVVALIYLPVMGGVTGRLERWLADYMTAIAGLRWYLHLALFPAAFAMIAVSGLMGPIFGLIELRFAAMDSLKILSSVIPTLLVVFLLILAAVACLFVALGGFLLGLVSFFAVVTRMGRFGRRITSRVFRTEPTEINSGYRRSFFGYVIEGIAGNPVMPLVMAGVVFVFVGSVLMYFTNHSRGVEFFVESEPEQGIVYVLARGNLSLEEKDELVRQAEEIVLAHPGIANAFSFAGEGGLNTDTSGGSRPKDLIGQVQFETIPWEDRADRPDLDGNIVIAELTETLDRLPGIKTEVLEVADGPASGKPVHLRLKADDFATLTEAAAVARVQFERTPGLTLIEDSRPLPGIDWQIDVDVEKAGRYGADVAIVGAMVQLVTRGIWLDNMRVPSSDDEIEIRVRLPEGDRVLSTLDTLKVRTEDGLIPLSNFITRTPVPKLAEINRIDQKRYFDVKADVAPGLMKVVETRREDGVEVTETLAMLRPAGADADITLRDGTTYKITDRVTQPDRDLQPAIDAGSLRLIPVNSNERIGVLTEWLDTNPLPTGVSYEWTGDQEEQEESQAFLSSAFAAALGLMFIILLAQFNSFYNAILVLLAVVLSTTGVLIGMLVMDQTFSIIMTGTGIVALAGIVVNNNIILIDTYQEYSQYMPRIEAIIRTAQARIRPVLLTTITTMAGLAPMMIGLSLNFAEGGYTFNSPTALWWKQLATAVVFGLGIATVLTLMVTPSMLAIRVWATTYVQWLATLLAKMSMGRASRAARDWALQKDARRVVSGEILWDDAALASTETEHSATLKAAE</sequence>
<dbReference type="Gene3D" id="3.30.70.1430">
    <property type="entry name" value="Multidrug efflux transporter AcrB pore domain"/>
    <property type="match status" value="2"/>
</dbReference>
<dbReference type="SUPFAM" id="SSF82866">
    <property type="entry name" value="Multidrug efflux transporter AcrB transmembrane domain"/>
    <property type="match status" value="2"/>
</dbReference>
<feature type="transmembrane region" description="Helical" evidence="1">
    <location>
        <begin position="1179"/>
        <end position="1197"/>
    </location>
</feature>
<dbReference type="InterPro" id="IPR001036">
    <property type="entry name" value="Acrflvin-R"/>
</dbReference>
<dbReference type="Gene3D" id="3.30.70.1440">
    <property type="entry name" value="Multidrug efflux transporter AcrB pore domain"/>
    <property type="match status" value="2"/>
</dbReference>
<dbReference type="GO" id="GO:0042910">
    <property type="term" value="F:xenobiotic transmembrane transporter activity"/>
    <property type="evidence" value="ECO:0007669"/>
    <property type="project" value="TreeGrafter"/>
</dbReference>
<evidence type="ECO:0000256" key="1">
    <source>
        <dbReference type="SAM" id="Phobius"/>
    </source>
</evidence>
<feature type="transmembrane region" description="Helical" evidence="1">
    <location>
        <begin position="556"/>
        <end position="588"/>
    </location>
</feature>
<protein>
    <recommendedName>
        <fullName evidence="4">Multidrug efflux pump</fullName>
    </recommendedName>
</protein>
<evidence type="ECO:0000313" key="2">
    <source>
        <dbReference type="EMBL" id="GFE52051.1"/>
    </source>
</evidence>
<comment type="caution">
    <text evidence="2">The sequence shown here is derived from an EMBL/GenBank/DDBJ whole genome shotgun (WGS) entry which is preliminary data.</text>
</comment>
<dbReference type="AlphaFoldDB" id="A0A640VY78"/>
<feature type="transmembrane region" description="Helical" evidence="1">
    <location>
        <begin position="362"/>
        <end position="383"/>
    </location>
</feature>
<accession>A0A640VY78</accession>
<keyword evidence="1" id="KW-0472">Membrane</keyword>
<proteinExistence type="predicted"/>
<dbReference type="GO" id="GO:0005886">
    <property type="term" value="C:plasma membrane"/>
    <property type="evidence" value="ECO:0007669"/>
    <property type="project" value="TreeGrafter"/>
</dbReference>
<organism evidence="2 3">
    <name type="scientific">Roseobacter cerasinus</name>
    <dbReference type="NCBI Taxonomy" id="2602289"/>
    <lineage>
        <taxon>Bacteria</taxon>
        <taxon>Pseudomonadati</taxon>
        <taxon>Pseudomonadota</taxon>
        <taxon>Alphaproteobacteria</taxon>
        <taxon>Rhodobacterales</taxon>
        <taxon>Roseobacteraceae</taxon>
        <taxon>Roseobacter</taxon>
    </lineage>
</organism>
<dbReference type="RefSeq" id="WP_159980322.1">
    <property type="nucleotide sequence ID" value="NZ_BLIV01000009.1"/>
</dbReference>
<feature type="transmembrane region" description="Helical" evidence="1">
    <location>
        <begin position="464"/>
        <end position="489"/>
    </location>
</feature>
<dbReference type="SUPFAM" id="SSF82714">
    <property type="entry name" value="Multidrug efflux transporter AcrB TolC docking domain, DN and DC subdomains"/>
    <property type="match status" value="1"/>
</dbReference>
<dbReference type="EMBL" id="BLIV01000009">
    <property type="protein sequence ID" value="GFE52051.1"/>
    <property type="molecule type" value="Genomic_DNA"/>
</dbReference>
<dbReference type="Gene3D" id="3.30.2090.10">
    <property type="entry name" value="Multidrug efflux transporter AcrB TolC docking domain, DN and DC subdomains"/>
    <property type="match status" value="2"/>
</dbReference>
<dbReference type="Pfam" id="PF00873">
    <property type="entry name" value="ACR_tran"/>
    <property type="match status" value="3"/>
</dbReference>
<reference evidence="2 3" key="1">
    <citation type="submission" date="2019-12" db="EMBL/GenBank/DDBJ databases">
        <title>Roseobacter cerasinus sp. nov., isolated from seawater around aquaculture.</title>
        <authorList>
            <person name="Muramatsu S."/>
            <person name="Takabe Y."/>
            <person name="Mori K."/>
            <person name="Takaichi S."/>
            <person name="Hanada S."/>
        </authorList>
    </citation>
    <scope>NUCLEOTIDE SEQUENCE [LARGE SCALE GENOMIC DNA]</scope>
    <source>
        <strain evidence="2 3">AI77</strain>
    </source>
</reference>
<dbReference type="OrthoDB" id="9798415at2"/>
<dbReference type="PRINTS" id="PR00702">
    <property type="entry name" value="ACRIFLAVINRP"/>
</dbReference>
<gene>
    <name evidence="2" type="ORF">So717_38040</name>
</gene>
<dbReference type="SUPFAM" id="SSF82693">
    <property type="entry name" value="Multidrug efflux transporter AcrB pore domain, PN1, PN2, PC1 and PC2 subdomains"/>
    <property type="match status" value="2"/>
</dbReference>
<feature type="transmembrane region" description="Helical" evidence="1">
    <location>
        <begin position="336"/>
        <end position="355"/>
    </location>
</feature>
<feature type="transmembrane region" description="Helical" evidence="1">
    <location>
        <begin position="1064"/>
        <end position="1084"/>
    </location>
</feature>
<dbReference type="Gene3D" id="1.20.1640.10">
    <property type="entry name" value="Multidrug efflux transporter AcrB transmembrane domain"/>
    <property type="match status" value="5"/>
</dbReference>